<keyword evidence="3" id="KW-1185">Reference proteome</keyword>
<protein>
    <submittedName>
        <fullName evidence="2">Uncharacterized protein</fullName>
    </submittedName>
</protein>
<keyword evidence="1" id="KW-0732">Signal</keyword>
<dbReference type="EMBL" id="JAGQDG010000005">
    <property type="protein sequence ID" value="MBQ0936688.1"/>
    <property type="molecule type" value="Genomic_DNA"/>
</dbReference>
<feature type="signal peptide" evidence="1">
    <location>
        <begin position="1"/>
        <end position="24"/>
    </location>
</feature>
<name>A0ABS5DZX9_9BURK</name>
<sequence length="103" mass="11257">MSQPFRTAAIAAAAALLAACTTTAQFSSNPPGAEVVYLDKVIGVTPFQYDVQDQFGWFSVYEFKATRAGHKPKVLSFAERTPLDHNNVVPKAIHFELEADAKK</sequence>
<accession>A0ABS5DZX9</accession>
<comment type="caution">
    <text evidence="2">The sequence shown here is derived from an EMBL/GenBank/DDBJ whole genome shotgun (WGS) entry which is preliminary data.</text>
</comment>
<evidence type="ECO:0000313" key="3">
    <source>
        <dbReference type="Proteomes" id="UP000672097"/>
    </source>
</evidence>
<reference evidence="2 3" key="1">
    <citation type="submission" date="2021-04" db="EMBL/GenBank/DDBJ databases">
        <title>The genome sequence of type strain Ideonella paludis KCTC 32238.</title>
        <authorList>
            <person name="Liu Y."/>
        </authorList>
    </citation>
    <scope>NUCLEOTIDE SEQUENCE [LARGE SCALE GENOMIC DNA]</scope>
    <source>
        <strain evidence="2 3">KCTC 32238</strain>
    </source>
</reference>
<feature type="chain" id="PRO_5046660323" evidence="1">
    <location>
        <begin position="25"/>
        <end position="103"/>
    </location>
</feature>
<organism evidence="2 3">
    <name type="scientific">Ideonella paludis</name>
    <dbReference type="NCBI Taxonomy" id="1233411"/>
    <lineage>
        <taxon>Bacteria</taxon>
        <taxon>Pseudomonadati</taxon>
        <taxon>Pseudomonadota</taxon>
        <taxon>Betaproteobacteria</taxon>
        <taxon>Burkholderiales</taxon>
        <taxon>Sphaerotilaceae</taxon>
        <taxon>Ideonella</taxon>
    </lineage>
</organism>
<evidence type="ECO:0000313" key="2">
    <source>
        <dbReference type="EMBL" id="MBQ0936688.1"/>
    </source>
</evidence>
<gene>
    <name evidence="2" type="ORF">KAK11_15250</name>
</gene>
<proteinExistence type="predicted"/>
<dbReference type="PROSITE" id="PS51257">
    <property type="entry name" value="PROKAR_LIPOPROTEIN"/>
    <property type="match status" value="1"/>
</dbReference>
<evidence type="ECO:0000256" key="1">
    <source>
        <dbReference type="SAM" id="SignalP"/>
    </source>
</evidence>
<dbReference type="RefSeq" id="WP_210810052.1">
    <property type="nucleotide sequence ID" value="NZ_JAGQDG010000005.1"/>
</dbReference>
<dbReference type="Proteomes" id="UP000672097">
    <property type="component" value="Unassembled WGS sequence"/>
</dbReference>